<reference evidence="1 2" key="1">
    <citation type="submission" date="2016-01" db="EMBL/GenBank/DDBJ databases">
        <title>The new phylogeny of the genus Mycobacterium.</title>
        <authorList>
            <person name="Tarcisio F."/>
            <person name="Conor M."/>
            <person name="Antonella G."/>
            <person name="Elisabetta G."/>
            <person name="Giulia F.S."/>
            <person name="Sara T."/>
            <person name="Anna F."/>
            <person name="Clotilde B."/>
            <person name="Roberto B."/>
            <person name="Veronica D.S."/>
            <person name="Fabio R."/>
            <person name="Monica P."/>
            <person name="Olivier J."/>
            <person name="Enrico T."/>
            <person name="Nicola S."/>
        </authorList>
    </citation>
    <scope>NUCLEOTIDE SEQUENCE [LARGE SCALE GENOMIC DNA]</scope>
    <source>
        <strain evidence="1 2">DSM 45166</strain>
    </source>
</reference>
<dbReference type="RefSeq" id="WP_045382751.1">
    <property type="nucleotide sequence ID" value="NZ_BBKA01000088.1"/>
</dbReference>
<sequence length="141" mass="16272">MSWQPATRADHDKFCRTEGWTRVRDATGRTGTHHITYELELPDGRILRTRISHPPNRTTYGPAIWAHILRDQLCVDEATFWSAVRDGVKPQRTQSRPQEESIPAEVVTLLINRVGLTREQVAALTREEAIQRLNRFWTEGT</sequence>
<dbReference type="Proteomes" id="UP000193487">
    <property type="component" value="Unassembled WGS sequence"/>
</dbReference>
<gene>
    <name evidence="1" type="ORF">AWC14_19365</name>
</gene>
<evidence type="ECO:0000313" key="1">
    <source>
        <dbReference type="EMBL" id="ORW11077.1"/>
    </source>
</evidence>
<comment type="caution">
    <text evidence="1">The sequence shown here is derived from an EMBL/GenBank/DDBJ whole genome shotgun (WGS) entry which is preliminary data.</text>
</comment>
<keyword evidence="2" id="KW-1185">Reference proteome</keyword>
<organism evidence="1 2">
    <name type="scientific">Mycobacterium kyorinense</name>
    <dbReference type="NCBI Taxonomy" id="487514"/>
    <lineage>
        <taxon>Bacteria</taxon>
        <taxon>Bacillati</taxon>
        <taxon>Actinomycetota</taxon>
        <taxon>Actinomycetes</taxon>
        <taxon>Mycobacteriales</taxon>
        <taxon>Mycobacteriaceae</taxon>
        <taxon>Mycobacterium</taxon>
    </lineage>
</organism>
<protein>
    <submittedName>
        <fullName evidence="1">Cytotoxic translational repressor of toxin-antitoxin stability system</fullName>
    </submittedName>
</protein>
<accession>A0A1X1YIZ7</accession>
<proteinExistence type="predicted"/>
<dbReference type="AlphaFoldDB" id="A0A1X1YIZ7"/>
<evidence type="ECO:0000313" key="2">
    <source>
        <dbReference type="Proteomes" id="UP000193487"/>
    </source>
</evidence>
<name>A0A1X1YIZ7_9MYCO</name>
<dbReference type="EMBL" id="LQPE01000010">
    <property type="protein sequence ID" value="ORW11077.1"/>
    <property type="molecule type" value="Genomic_DNA"/>
</dbReference>
<dbReference type="OrthoDB" id="3382403at2"/>